<evidence type="ECO:0000313" key="11">
    <source>
        <dbReference type="Proteomes" id="UP001204953"/>
    </source>
</evidence>
<dbReference type="GO" id="GO:0003955">
    <property type="term" value="F:NAD(P)H dehydrogenase (quinone) activity"/>
    <property type="evidence" value="ECO:0007669"/>
    <property type="project" value="TreeGrafter"/>
</dbReference>
<dbReference type="EMBL" id="JAMZMM010000565">
    <property type="protein sequence ID" value="MCP2732352.1"/>
    <property type="molecule type" value="Genomic_DNA"/>
</dbReference>
<dbReference type="AlphaFoldDB" id="A0AAE3H160"/>
<evidence type="ECO:0000256" key="1">
    <source>
        <dbReference type="ARBA" id="ARBA00001974"/>
    </source>
</evidence>
<dbReference type="InterPro" id="IPR051169">
    <property type="entry name" value="NADH-Q_oxidoreductase"/>
</dbReference>
<dbReference type="InterPro" id="IPR023753">
    <property type="entry name" value="FAD/NAD-binding_dom"/>
</dbReference>
<evidence type="ECO:0000256" key="3">
    <source>
        <dbReference type="ARBA" id="ARBA00022630"/>
    </source>
</evidence>
<keyword evidence="3" id="KW-0285">Flavoprotein</keyword>
<organism evidence="10 11">
    <name type="scientific">Limnofasciculus baicalensis BBK-W-15</name>
    <dbReference type="NCBI Taxonomy" id="2699891"/>
    <lineage>
        <taxon>Bacteria</taxon>
        <taxon>Bacillati</taxon>
        <taxon>Cyanobacteriota</taxon>
        <taxon>Cyanophyceae</taxon>
        <taxon>Coleofasciculales</taxon>
        <taxon>Coleofasciculaceae</taxon>
        <taxon>Limnofasciculus</taxon>
        <taxon>Limnofasciculus baicalensis</taxon>
    </lineage>
</organism>
<sequence>MTQQPTRICILGGGFGGLYTALRLSQLPWEKSQQPEIILVDRNDRFLFLPLLYELVTGELQTWEIAPPYQELLANTGVRFIQATVTGIDVEARRVQLQDGLELNCDRLVLALGGETPVDKVSGAAEFAIPFHSLSHAYRLEERLRILEESEAEKIRVAVVGGGYSGVEIACKVAERLSERGRVRIVERGDKILGTSGDFNREAARKALDERNIWIDLETEVQSISSDKISLLYKGQVDTIPVNIVLWTVGNSLSPIISALPLKQSQRGKLIITPTLQVIDYPEIFALGDLVDCQDATGEQIANTAQSAFQQADYTAWNIWASLTNRPLLPFRYQHLGEMMTLGTDNATLTGLGLQLDGPLGYLLRRLIYLYRMPTLDHQLKVGFNWIAQPLLDLLAGK</sequence>
<dbReference type="InterPro" id="IPR036188">
    <property type="entry name" value="FAD/NAD-bd_sf"/>
</dbReference>
<evidence type="ECO:0000256" key="8">
    <source>
        <dbReference type="ARBA" id="ARBA00066844"/>
    </source>
</evidence>
<dbReference type="Proteomes" id="UP001204953">
    <property type="component" value="Unassembled WGS sequence"/>
</dbReference>
<dbReference type="Gene3D" id="3.50.50.100">
    <property type="match status" value="1"/>
</dbReference>
<evidence type="ECO:0000256" key="2">
    <source>
        <dbReference type="ARBA" id="ARBA00005272"/>
    </source>
</evidence>
<evidence type="ECO:0000256" key="5">
    <source>
        <dbReference type="ARBA" id="ARBA00022857"/>
    </source>
</evidence>
<dbReference type="PANTHER" id="PTHR42913:SF4">
    <property type="entry name" value="ALTERNATIVE NAD(P)H-UBIQUINONE OXIDOREDUCTASE C1, CHLOROPLASTIC_MITOCHONDRIAL"/>
    <property type="match status" value="1"/>
</dbReference>
<protein>
    <recommendedName>
        <fullName evidence="8">demethylphylloquinone reductase</fullName>
        <ecNumber evidence="8">1.6.5.12</ecNumber>
    </recommendedName>
</protein>
<proteinExistence type="inferred from homology"/>
<comment type="catalytic activity">
    <reaction evidence="7">
        <text>demethylphylloquinone + NADPH + H(+) = demethylphylloquinol + NADP(+)</text>
        <dbReference type="Rhea" id="RHEA:47744"/>
        <dbReference type="ChEBI" id="CHEBI:15378"/>
        <dbReference type="ChEBI" id="CHEBI:31087"/>
        <dbReference type="ChEBI" id="CHEBI:57783"/>
        <dbReference type="ChEBI" id="CHEBI:58349"/>
        <dbReference type="ChEBI" id="CHEBI:87844"/>
        <dbReference type="EC" id="1.6.5.12"/>
    </reaction>
</comment>
<keyword evidence="4" id="KW-0274">FAD</keyword>
<comment type="cofactor">
    <cofactor evidence="1">
        <name>FAD</name>
        <dbReference type="ChEBI" id="CHEBI:57692"/>
    </cofactor>
</comment>
<dbReference type="PRINTS" id="PR00411">
    <property type="entry name" value="PNDRDTASEI"/>
</dbReference>
<evidence type="ECO:0000256" key="7">
    <source>
        <dbReference type="ARBA" id="ARBA00052971"/>
    </source>
</evidence>
<evidence type="ECO:0000313" key="10">
    <source>
        <dbReference type="EMBL" id="MCP2732352.1"/>
    </source>
</evidence>
<dbReference type="SUPFAM" id="SSF51905">
    <property type="entry name" value="FAD/NAD(P)-binding domain"/>
    <property type="match status" value="2"/>
</dbReference>
<keyword evidence="6" id="KW-0560">Oxidoreductase</keyword>
<comment type="similarity">
    <text evidence="2">Belongs to the NADH dehydrogenase family.</text>
</comment>
<dbReference type="RefSeq" id="WP_254015069.1">
    <property type="nucleotide sequence ID" value="NZ_JAMZMM010000565.1"/>
</dbReference>
<dbReference type="PANTHER" id="PTHR42913">
    <property type="entry name" value="APOPTOSIS-INDUCING FACTOR 1"/>
    <property type="match status" value="1"/>
</dbReference>
<reference evidence="10" key="1">
    <citation type="submission" date="2022-06" db="EMBL/GenBank/DDBJ databases">
        <title>New cyanobacteria of genus Symplocastrum in benthos of Lake Baikal.</title>
        <authorList>
            <person name="Sorokovikova E."/>
            <person name="Tikhonova I."/>
            <person name="Krasnopeev A."/>
            <person name="Evseev P."/>
            <person name="Gladkikh A."/>
            <person name="Belykh O."/>
        </authorList>
    </citation>
    <scope>NUCLEOTIDE SEQUENCE</scope>
    <source>
        <strain evidence="10">BBK-W-15</strain>
    </source>
</reference>
<dbReference type="EC" id="1.6.5.12" evidence="8"/>
<dbReference type="PRINTS" id="PR00368">
    <property type="entry name" value="FADPNR"/>
</dbReference>
<dbReference type="GO" id="GO:0019646">
    <property type="term" value="P:aerobic electron transport chain"/>
    <property type="evidence" value="ECO:0007669"/>
    <property type="project" value="TreeGrafter"/>
</dbReference>
<keyword evidence="5" id="KW-0521">NADP</keyword>
<accession>A0AAE3H160</accession>
<evidence type="ECO:0000256" key="6">
    <source>
        <dbReference type="ARBA" id="ARBA00023002"/>
    </source>
</evidence>
<keyword evidence="11" id="KW-1185">Reference proteome</keyword>
<comment type="caution">
    <text evidence="10">The sequence shown here is derived from an EMBL/GenBank/DDBJ whole genome shotgun (WGS) entry which is preliminary data.</text>
</comment>
<gene>
    <name evidence="10" type="ORF">NJ959_28370</name>
</gene>
<feature type="domain" description="FAD/NAD(P)-binding" evidence="9">
    <location>
        <begin position="7"/>
        <end position="312"/>
    </location>
</feature>
<name>A0AAE3H160_9CYAN</name>
<dbReference type="Pfam" id="PF07992">
    <property type="entry name" value="Pyr_redox_2"/>
    <property type="match status" value="1"/>
</dbReference>
<evidence type="ECO:0000256" key="4">
    <source>
        <dbReference type="ARBA" id="ARBA00022827"/>
    </source>
</evidence>
<evidence type="ECO:0000259" key="9">
    <source>
        <dbReference type="Pfam" id="PF07992"/>
    </source>
</evidence>
<dbReference type="FunFam" id="3.50.50.100:FF:000010">
    <property type="entry name" value="Alternative NAD(P)H-ubiquinone oxidoreductase C1, chloroplastic/mitochondrial"/>
    <property type="match status" value="1"/>
</dbReference>